<dbReference type="Pfam" id="PF00227">
    <property type="entry name" value="Proteasome"/>
    <property type="match status" value="1"/>
</dbReference>
<dbReference type="Proteomes" id="UP001161247">
    <property type="component" value="Chromosome 5"/>
</dbReference>
<dbReference type="AlphaFoldDB" id="A0AAV1DKP2"/>
<dbReference type="InterPro" id="IPR029055">
    <property type="entry name" value="Ntn_hydrolases_N"/>
</dbReference>
<feature type="compositionally biased region" description="Basic residues" evidence="1">
    <location>
        <begin position="1"/>
        <end position="13"/>
    </location>
</feature>
<accession>A0AAV1DKP2</accession>
<organism evidence="2 3">
    <name type="scientific">Oldenlandia corymbosa var. corymbosa</name>
    <dbReference type="NCBI Taxonomy" id="529605"/>
    <lineage>
        <taxon>Eukaryota</taxon>
        <taxon>Viridiplantae</taxon>
        <taxon>Streptophyta</taxon>
        <taxon>Embryophyta</taxon>
        <taxon>Tracheophyta</taxon>
        <taxon>Spermatophyta</taxon>
        <taxon>Magnoliopsida</taxon>
        <taxon>eudicotyledons</taxon>
        <taxon>Gunneridae</taxon>
        <taxon>Pentapetalae</taxon>
        <taxon>asterids</taxon>
        <taxon>lamiids</taxon>
        <taxon>Gentianales</taxon>
        <taxon>Rubiaceae</taxon>
        <taxon>Rubioideae</taxon>
        <taxon>Spermacoceae</taxon>
        <taxon>Hedyotis-Oldenlandia complex</taxon>
        <taxon>Oldenlandia</taxon>
    </lineage>
</organism>
<dbReference type="InterPro" id="IPR001353">
    <property type="entry name" value="Proteasome_sua/b"/>
</dbReference>
<reference evidence="2" key="1">
    <citation type="submission" date="2023-03" db="EMBL/GenBank/DDBJ databases">
        <authorList>
            <person name="Julca I."/>
        </authorList>
    </citation>
    <scope>NUCLEOTIDE SEQUENCE</scope>
</reference>
<name>A0AAV1DKP2_OLDCO</name>
<evidence type="ECO:0000313" key="3">
    <source>
        <dbReference type="Proteomes" id="UP001161247"/>
    </source>
</evidence>
<evidence type="ECO:0000256" key="1">
    <source>
        <dbReference type="SAM" id="MobiDB-lite"/>
    </source>
</evidence>
<gene>
    <name evidence="2" type="ORF">OLC1_LOCUS15812</name>
</gene>
<dbReference type="EMBL" id="OX459122">
    <property type="protein sequence ID" value="CAI9107514.1"/>
    <property type="molecule type" value="Genomic_DNA"/>
</dbReference>
<feature type="region of interest" description="Disordered" evidence="1">
    <location>
        <begin position="1"/>
        <end position="69"/>
    </location>
</feature>
<protein>
    <submittedName>
        <fullName evidence="2">OLC1v1006886C1</fullName>
    </submittedName>
</protein>
<dbReference type="SUPFAM" id="SSF56235">
    <property type="entry name" value="N-terminal nucleophile aminohydrolases (Ntn hydrolases)"/>
    <property type="match status" value="1"/>
</dbReference>
<dbReference type="GO" id="GO:0005839">
    <property type="term" value="C:proteasome core complex"/>
    <property type="evidence" value="ECO:0007669"/>
    <property type="project" value="InterPro"/>
</dbReference>
<keyword evidence="3" id="KW-1185">Reference proteome</keyword>
<proteinExistence type="predicted"/>
<dbReference type="GO" id="GO:0051603">
    <property type="term" value="P:proteolysis involved in protein catabolic process"/>
    <property type="evidence" value="ECO:0007669"/>
    <property type="project" value="InterPro"/>
</dbReference>
<evidence type="ECO:0000313" key="2">
    <source>
        <dbReference type="EMBL" id="CAI9107514.1"/>
    </source>
</evidence>
<dbReference type="Gene3D" id="3.60.20.10">
    <property type="entry name" value="Glutamine Phosphoribosylpyrophosphate, subunit 1, domain 1"/>
    <property type="match status" value="1"/>
</dbReference>
<dbReference type="CDD" id="cd01906">
    <property type="entry name" value="proteasome_protease_HslV"/>
    <property type="match status" value="1"/>
</dbReference>
<sequence length="333" mass="37667">MGLRRKNRRKKPPNRPTKPTSDPSPSGADAAVKTESDRFPSGPTAARVSNTILTKEADHPNNQSTPRRYFSGPFELTLAIRIPRQSGPRSMKPTAAPKDLPQREPIRREYPKGFTALAFVCKTGVLVATDHSYHRMDAETFVENVIDFTPHVLVTVSGTLHAKTFLRRMKDDYRLLQGSKGIKSVREVAKWVAWFSSQRNLKYFSAEFLVAGWDYETNRPRVFFVNKEARWAERIMGCTGCGSELIGVSCRLDQLSYDKASKESEMMLYMAVHQLADYRSYGDFTIECGGYLSGYCVGTNGLERVFHNVPLIEQVEKGEALKKLWELDDAIRS</sequence>